<evidence type="ECO:0000313" key="1">
    <source>
        <dbReference type="EMBL" id="CUR52282.1"/>
    </source>
</evidence>
<protein>
    <submittedName>
        <fullName evidence="1">Uncharacterized protein</fullName>
    </submittedName>
</protein>
<accession>A0A128A4N5</accession>
<dbReference type="Proteomes" id="UP000196239">
    <property type="component" value="Chromosome 1"/>
</dbReference>
<dbReference type="KEGG" id="ndv:NDEV_1517"/>
<evidence type="ECO:0000313" key="2">
    <source>
        <dbReference type="Proteomes" id="UP000196239"/>
    </source>
</evidence>
<keyword evidence="2" id="KW-1185">Reference proteome</keyword>
<dbReference type="AlphaFoldDB" id="A0A128A4N5"/>
<name>A0A128A4N5_9ARCH</name>
<sequence>MKNAYFAISAAIIAIMFIAIGIQNVHAQVNAPTLSNSTVNAILNQFNPANQAIPTTSYVPPSGCQMSSSGNATGTINKIQCGLYALDPLNNKTATQEQLTTNSTYWVYGGDAPGENATYSYNEDTQGLHIGVQAPANGTYAGYYAVSPNSNAMLFHAVLTTPVRTVPYGDFQNGLYVQTTQAPVNYVTCVSITDNIGTVWALVHTYGSPFGSLVFDTLWVDNSADQSLTRDCTIITNGHNYLKLYMDNTLVYSSNTLALGMPAPFNAFLEPQTSYDGAQLFGTYNDFYSALGENVKIINNPSNAVTAQIVDSSGNLLANSPVILGNATIDIGRYHLPENASIQVLDSNNVSIASSPSVETIYGGDVYSVAGSTGNIVMLH</sequence>
<gene>
    <name evidence="1" type="ORF">NDEV_1517</name>
</gene>
<proteinExistence type="predicted"/>
<organism evidence="1 2">
    <name type="scientific">Nitrosotalea devaniterrae</name>
    <dbReference type="NCBI Taxonomy" id="1078905"/>
    <lineage>
        <taxon>Archaea</taxon>
        <taxon>Nitrososphaerota</taxon>
        <taxon>Nitrososphaeria</taxon>
        <taxon>Nitrosotaleales</taxon>
        <taxon>Nitrosotaleaceae</taxon>
        <taxon>Nitrosotalea</taxon>
    </lineage>
</organism>
<dbReference type="EMBL" id="LN890280">
    <property type="protein sequence ID" value="CUR52282.1"/>
    <property type="molecule type" value="Genomic_DNA"/>
</dbReference>
<reference evidence="2" key="1">
    <citation type="submission" date="2015-10" db="EMBL/GenBank/DDBJ databases">
        <authorList>
            <person name="Lehtovirta-Morley L.E."/>
            <person name="Vieille C."/>
        </authorList>
    </citation>
    <scope>NUCLEOTIDE SEQUENCE [LARGE SCALE GENOMIC DNA]</scope>
</reference>